<comment type="caution">
    <text evidence="1">The sequence shown here is derived from an EMBL/GenBank/DDBJ whole genome shotgun (WGS) entry which is preliminary data.</text>
</comment>
<sequence length="120" mass="13180">MVCFIRGSDDDMDSGSEEHLGAFRRRVGECWAGGAKMGGPRSLADRTMSLKQRRDVTEAHDTYMRTCACKPVRVVTTLGTSQTPYALAHTQLVNAKEISFGPVEKSKFQDGKTARLWPGG</sequence>
<dbReference type="Proteomes" id="UP001408356">
    <property type="component" value="Unassembled WGS sequence"/>
</dbReference>
<evidence type="ECO:0000313" key="2">
    <source>
        <dbReference type="Proteomes" id="UP001408356"/>
    </source>
</evidence>
<accession>A0ABR2UYT9</accession>
<dbReference type="EMBL" id="JARVKF010000288">
    <property type="protein sequence ID" value="KAK9419845.1"/>
    <property type="molecule type" value="Genomic_DNA"/>
</dbReference>
<organism evidence="1 2">
    <name type="scientific">Seiridium unicorne</name>
    <dbReference type="NCBI Taxonomy" id="138068"/>
    <lineage>
        <taxon>Eukaryota</taxon>
        <taxon>Fungi</taxon>
        <taxon>Dikarya</taxon>
        <taxon>Ascomycota</taxon>
        <taxon>Pezizomycotina</taxon>
        <taxon>Sordariomycetes</taxon>
        <taxon>Xylariomycetidae</taxon>
        <taxon>Amphisphaeriales</taxon>
        <taxon>Sporocadaceae</taxon>
        <taxon>Seiridium</taxon>
    </lineage>
</organism>
<keyword evidence="2" id="KW-1185">Reference proteome</keyword>
<evidence type="ECO:0000313" key="1">
    <source>
        <dbReference type="EMBL" id="KAK9419845.1"/>
    </source>
</evidence>
<proteinExistence type="predicted"/>
<reference evidence="1 2" key="1">
    <citation type="journal article" date="2024" name="J. Plant Pathol.">
        <title>Sequence and assembly of the genome of Seiridium unicorne, isolate CBS 538.82, causal agent of cypress canker disease.</title>
        <authorList>
            <person name="Scali E."/>
            <person name="Rocca G.D."/>
            <person name="Danti R."/>
            <person name="Garbelotto M."/>
            <person name="Barberini S."/>
            <person name="Baroncelli R."/>
            <person name="Emiliani G."/>
        </authorList>
    </citation>
    <scope>NUCLEOTIDE SEQUENCE [LARGE SCALE GENOMIC DNA]</scope>
    <source>
        <strain evidence="1 2">BM-138-508</strain>
    </source>
</reference>
<protein>
    <submittedName>
        <fullName evidence="1">Uncharacterized protein</fullName>
    </submittedName>
</protein>
<name>A0ABR2UYT9_9PEZI</name>
<gene>
    <name evidence="1" type="ORF">SUNI508_07094</name>
</gene>